<dbReference type="SUPFAM" id="SSF53756">
    <property type="entry name" value="UDP-Glycosyltransferase/glycogen phosphorylase"/>
    <property type="match status" value="1"/>
</dbReference>
<reference evidence="4 5" key="1">
    <citation type="submission" date="2021-01" db="EMBL/GenBank/DDBJ databases">
        <title>Whole genome shotgun sequence of Cellulomonas phragmiteti NBRC 110785.</title>
        <authorList>
            <person name="Komaki H."/>
            <person name="Tamura T."/>
        </authorList>
    </citation>
    <scope>NUCLEOTIDE SEQUENCE [LARGE SCALE GENOMIC DNA]</scope>
    <source>
        <strain evidence="4 5">NBRC 110785</strain>
    </source>
</reference>
<evidence type="ECO:0000256" key="2">
    <source>
        <dbReference type="ARBA" id="ARBA00022679"/>
    </source>
</evidence>
<keyword evidence="1" id="KW-0328">Glycosyltransferase</keyword>
<keyword evidence="2 4" id="KW-0808">Transferase</keyword>
<sequence length="397" mass="42311">MTAGSRPPGSEGGQDGRAAVVLVAHPGAELYGSDRVMLETVLGLRAAGRRVVVTVPVDGPLLDDLAAAGAQVVRTRTVVLRKSALRPSGLPRLVADVLVGAVQGWSLLRRVRPDVVYVSTVTVPLWALLARLRRLPVLWHVHEAEGSQPAVVQRLLAAPLLLATGVVANSRYSVEVLRRSARRVAARVSVVHNGVPGPADPAPARAEVDGSLRLVYVGRLSARKGVDVAVEAVAALRDAGDDVELDLVGAVFPGYEWFEQGLRDRARELGVGDAVRFRGFHPSVWPFLAEADVVLVPSVVDEPFGNTAVEAVLAARPLVVSATSGLLEAADGYVSAQQVPPGDPAALADAVRRVRKEWEQRRQDALADAAVARERHAPEHYRRRMVEAVDGVAGRRA</sequence>
<dbReference type="RefSeq" id="WP_239068982.1">
    <property type="nucleotide sequence ID" value="NZ_BONP01000002.1"/>
</dbReference>
<name>A0ABQ4DH50_9CELL</name>
<dbReference type="InterPro" id="IPR028098">
    <property type="entry name" value="Glyco_trans_4-like_N"/>
</dbReference>
<evidence type="ECO:0000256" key="1">
    <source>
        <dbReference type="ARBA" id="ARBA00022676"/>
    </source>
</evidence>
<organism evidence="4 5">
    <name type="scientific">Cellulomonas phragmiteti</name>
    <dbReference type="NCBI Taxonomy" id="478780"/>
    <lineage>
        <taxon>Bacteria</taxon>
        <taxon>Bacillati</taxon>
        <taxon>Actinomycetota</taxon>
        <taxon>Actinomycetes</taxon>
        <taxon>Micrococcales</taxon>
        <taxon>Cellulomonadaceae</taxon>
        <taxon>Cellulomonas</taxon>
    </lineage>
</organism>
<dbReference type="PANTHER" id="PTHR12526">
    <property type="entry name" value="GLYCOSYLTRANSFERASE"/>
    <property type="match status" value="1"/>
</dbReference>
<comment type="caution">
    <text evidence="4">The sequence shown here is derived from an EMBL/GenBank/DDBJ whole genome shotgun (WGS) entry which is preliminary data.</text>
</comment>
<feature type="domain" description="Glycosyltransferase subfamily 4-like N-terminal" evidence="3">
    <location>
        <begin position="32"/>
        <end position="195"/>
    </location>
</feature>
<dbReference type="GO" id="GO:0016740">
    <property type="term" value="F:transferase activity"/>
    <property type="evidence" value="ECO:0007669"/>
    <property type="project" value="UniProtKB-KW"/>
</dbReference>
<evidence type="ECO:0000259" key="3">
    <source>
        <dbReference type="Pfam" id="PF13439"/>
    </source>
</evidence>
<evidence type="ECO:0000313" key="4">
    <source>
        <dbReference type="EMBL" id="GIG38660.1"/>
    </source>
</evidence>
<protein>
    <submittedName>
        <fullName evidence="4">Glycosyl transferase</fullName>
    </submittedName>
</protein>
<dbReference type="Gene3D" id="3.40.50.2000">
    <property type="entry name" value="Glycogen Phosphorylase B"/>
    <property type="match status" value="2"/>
</dbReference>
<proteinExistence type="predicted"/>
<evidence type="ECO:0000313" key="5">
    <source>
        <dbReference type="Proteomes" id="UP000614741"/>
    </source>
</evidence>
<dbReference type="Pfam" id="PF13439">
    <property type="entry name" value="Glyco_transf_4"/>
    <property type="match status" value="1"/>
</dbReference>
<dbReference type="Proteomes" id="UP000614741">
    <property type="component" value="Unassembled WGS sequence"/>
</dbReference>
<dbReference type="EMBL" id="BONP01000002">
    <property type="protein sequence ID" value="GIG38660.1"/>
    <property type="molecule type" value="Genomic_DNA"/>
</dbReference>
<dbReference type="Pfam" id="PF13692">
    <property type="entry name" value="Glyco_trans_1_4"/>
    <property type="match status" value="1"/>
</dbReference>
<dbReference type="CDD" id="cd03801">
    <property type="entry name" value="GT4_PimA-like"/>
    <property type="match status" value="1"/>
</dbReference>
<keyword evidence="5" id="KW-1185">Reference proteome</keyword>
<accession>A0ABQ4DH50</accession>
<gene>
    <name evidence="4" type="ORF">Cph01nite_04220</name>
</gene>